<organism evidence="1 2">
    <name type="scientific">Pleurodeles waltl</name>
    <name type="common">Iberian ribbed newt</name>
    <dbReference type="NCBI Taxonomy" id="8319"/>
    <lineage>
        <taxon>Eukaryota</taxon>
        <taxon>Metazoa</taxon>
        <taxon>Chordata</taxon>
        <taxon>Craniata</taxon>
        <taxon>Vertebrata</taxon>
        <taxon>Euteleostomi</taxon>
        <taxon>Amphibia</taxon>
        <taxon>Batrachia</taxon>
        <taxon>Caudata</taxon>
        <taxon>Salamandroidea</taxon>
        <taxon>Salamandridae</taxon>
        <taxon>Pleurodelinae</taxon>
        <taxon>Pleurodeles</taxon>
    </lineage>
</organism>
<evidence type="ECO:0000313" key="2">
    <source>
        <dbReference type="Proteomes" id="UP001066276"/>
    </source>
</evidence>
<dbReference type="Proteomes" id="UP001066276">
    <property type="component" value="Chromosome 6"/>
</dbReference>
<dbReference type="EMBL" id="JANPWB010000010">
    <property type="protein sequence ID" value="KAJ1145207.1"/>
    <property type="molecule type" value="Genomic_DNA"/>
</dbReference>
<reference evidence="1" key="1">
    <citation type="journal article" date="2022" name="bioRxiv">
        <title>Sequencing and chromosome-scale assembly of the giantPleurodeles waltlgenome.</title>
        <authorList>
            <person name="Brown T."/>
            <person name="Elewa A."/>
            <person name="Iarovenko S."/>
            <person name="Subramanian E."/>
            <person name="Araus A.J."/>
            <person name="Petzold A."/>
            <person name="Susuki M."/>
            <person name="Suzuki K.-i.T."/>
            <person name="Hayashi T."/>
            <person name="Toyoda A."/>
            <person name="Oliveira C."/>
            <person name="Osipova E."/>
            <person name="Leigh N.D."/>
            <person name="Simon A."/>
            <person name="Yun M.H."/>
        </authorList>
    </citation>
    <scope>NUCLEOTIDE SEQUENCE</scope>
    <source>
        <strain evidence="1">20211129_DDA</strain>
        <tissue evidence="1">Liver</tissue>
    </source>
</reference>
<dbReference type="AlphaFoldDB" id="A0AAV7R056"/>
<protein>
    <submittedName>
        <fullName evidence="1">Uncharacterized protein</fullName>
    </submittedName>
</protein>
<comment type="caution">
    <text evidence="1">The sequence shown here is derived from an EMBL/GenBank/DDBJ whole genome shotgun (WGS) entry which is preliminary data.</text>
</comment>
<gene>
    <name evidence="1" type="ORF">NDU88_011498</name>
</gene>
<proteinExistence type="predicted"/>
<sequence>MIQNVYPQGRNPRRAITRAGMRQSVCTPRHSSIPYSIQLNRTIITLVCGFQYRQLCAGNAALRSLCSRLAASSLLDNLVVRSADKARPLRALEGQPARSLADGKDPIAHMDGSLLLFLRALAAISEPSQRHRSYLTGSSLPYPAMSRRCMEGRMEGHAARGTGHWVRTLL</sequence>
<evidence type="ECO:0000313" key="1">
    <source>
        <dbReference type="EMBL" id="KAJ1145207.1"/>
    </source>
</evidence>
<keyword evidence="2" id="KW-1185">Reference proteome</keyword>
<name>A0AAV7R056_PLEWA</name>
<accession>A0AAV7R056</accession>